<dbReference type="InterPro" id="IPR007837">
    <property type="entry name" value="DinB"/>
</dbReference>
<name>A0A917HEM5_9BACI</name>
<protein>
    <submittedName>
        <fullName evidence="3">DNA damage-inducible protein DinB</fullName>
    </submittedName>
</protein>
<dbReference type="GO" id="GO:0046872">
    <property type="term" value="F:metal ion binding"/>
    <property type="evidence" value="ECO:0007669"/>
    <property type="project" value="UniProtKB-KW"/>
</dbReference>
<sequence>MSSSLKDYFWKTWEDNRQLTIKVAHRFSDEQLIKATPVPSMRPFARMLLEIAGLEHFFIRGLREDIWEWVPDEATHPEISDAKELFTILDDTRNYTARVWPAISEEQLRTFHTAPPAFAGPDAPPIDWLQYALENEIHHRAQGYTYLRCLGIEPPMFWDRS</sequence>
<gene>
    <name evidence="3" type="ORF">GCM10011398_21210</name>
</gene>
<dbReference type="AlphaFoldDB" id="A0A917HEM5"/>
<organism evidence="3 4">
    <name type="scientific">Virgibacillus oceani</name>
    <dbReference type="NCBI Taxonomy" id="1479511"/>
    <lineage>
        <taxon>Bacteria</taxon>
        <taxon>Bacillati</taxon>
        <taxon>Bacillota</taxon>
        <taxon>Bacilli</taxon>
        <taxon>Bacillales</taxon>
        <taxon>Bacillaceae</taxon>
        <taxon>Virgibacillus</taxon>
    </lineage>
</organism>
<dbReference type="Gene3D" id="1.20.120.450">
    <property type="entry name" value="dinb family like domain"/>
    <property type="match status" value="1"/>
</dbReference>
<accession>A0A917HEM5</accession>
<keyword evidence="4" id="KW-1185">Reference proteome</keyword>
<comment type="caution">
    <text evidence="3">The sequence shown here is derived from an EMBL/GenBank/DDBJ whole genome shotgun (WGS) entry which is preliminary data.</text>
</comment>
<dbReference type="InterPro" id="IPR034660">
    <property type="entry name" value="DinB/YfiT-like"/>
</dbReference>
<dbReference type="Proteomes" id="UP000622860">
    <property type="component" value="Unassembled WGS sequence"/>
</dbReference>
<dbReference type="Pfam" id="PF05163">
    <property type="entry name" value="DinB"/>
    <property type="match status" value="1"/>
</dbReference>
<comment type="similarity">
    <text evidence="1">Belongs to the DinB family.</text>
</comment>
<keyword evidence="2" id="KW-0479">Metal-binding</keyword>
<evidence type="ECO:0000313" key="3">
    <source>
        <dbReference type="EMBL" id="GGG76062.1"/>
    </source>
</evidence>
<dbReference type="EMBL" id="BMFR01000007">
    <property type="protein sequence ID" value="GGG76062.1"/>
    <property type="molecule type" value="Genomic_DNA"/>
</dbReference>
<evidence type="ECO:0000313" key="4">
    <source>
        <dbReference type="Proteomes" id="UP000622860"/>
    </source>
</evidence>
<dbReference type="RefSeq" id="WP_188455362.1">
    <property type="nucleotide sequence ID" value="NZ_BMFR01000007.1"/>
</dbReference>
<dbReference type="SUPFAM" id="SSF109854">
    <property type="entry name" value="DinB/YfiT-like putative metalloenzymes"/>
    <property type="match status" value="1"/>
</dbReference>
<proteinExistence type="inferred from homology"/>
<reference evidence="3" key="2">
    <citation type="submission" date="2020-09" db="EMBL/GenBank/DDBJ databases">
        <authorList>
            <person name="Sun Q."/>
            <person name="Zhou Y."/>
        </authorList>
    </citation>
    <scope>NUCLEOTIDE SEQUENCE</scope>
    <source>
        <strain evidence="3">CGMCC 1.12754</strain>
    </source>
</reference>
<evidence type="ECO:0000256" key="2">
    <source>
        <dbReference type="ARBA" id="ARBA00022723"/>
    </source>
</evidence>
<reference evidence="3" key="1">
    <citation type="journal article" date="2014" name="Int. J. Syst. Evol. Microbiol.">
        <title>Complete genome sequence of Corynebacterium casei LMG S-19264T (=DSM 44701T), isolated from a smear-ripened cheese.</title>
        <authorList>
            <consortium name="US DOE Joint Genome Institute (JGI-PGF)"/>
            <person name="Walter F."/>
            <person name="Albersmeier A."/>
            <person name="Kalinowski J."/>
            <person name="Ruckert C."/>
        </authorList>
    </citation>
    <scope>NUCLEOTIDE SEQUENCE</scope>
    <source>
        <strain evidence="3">CGMCC 1.12754</strain>
    </source>
</reference>
<evidence type="ECO:0000256" key="1">
    <source>
        <dbReference type="ARBA" id="ARBA00008635"/>
    </source>
</evidence>